<dbReference type="SUPFAM" id="SSF56925">
    <property type="entry name" value="OMPA-like"/>
    <property type="match status" value="1"/>
</dbReference>
<dbReference type="EMBL" id="FPHE01000131">
    <property type="protein sequence ID" value="SFV64283.1"/>
    <property type="molecule type" value="Genomic_DNA"/>
</dbReference>
<dbReference type="Gene3D" id="2.40.160.20">
    <property type="match status" value="1"/>
</dbReference>
<gene>
    <name evidence="3" type="ORF">MNB_SV-12-819</name>
</gene>
<proteinExistence type="predicted"/>
<protein>
    <recommendedName>
        <fullName evidence="2">Outer membrane protein beta-barrel domain-containing protein</fullName>
    </recommendedName>
</protein>
<dbReference type="InterPro" id="IPR027385">
    <property type="entry name" value="Beta-barrel_OMP"/>
</dbReference>
<evidence type="ECO:0000256" key="1">
    <source>
        <dbReference type="ARBA" id="ARBA00022729"/>
    </source>
</evidence>
<feature type="domain" description="Outer membrane protein beta-barrel" evidence="2">
    <location>
        <begin position="65"/>
        <end position="203"/>
    </location>
</feature>
<dbReference type="InterPro" id="IPR006315">
    <property type="entry name" value="OM_autotransptr_brl_dom"/>
</dbReference>
<name>A0A1W1CF15_9ZZZZ</name>
<accession>A0A1W1CF15</accession>
<sequence length="203" mass="21061">MKKEILASLLVASLATSLQAGGDIGGVVSIENEVAPVEVVVPTKEPVKVAPKKVVEPKVEKKSNSNFYIVGKGLYTTGDTGLDAGYGAGLDLGYKLNDSLAVELGASFAKNEIEATGDDLETTTANLSLVYTVKATDSIGVFGKAGYMVEKVKDGDDDSGVAYGAGVKYNMSDATALVAEYQGSTIDDDPRGGTVSLGLMYNF</sequence>
<reference evidence="3" key="1">
    <citation type="submission" date="2016-10" db="EMBL/GenBank/DDBJ databases">
        <authorList>
            <person name="de Groot N.N."/>
        </authorList>
    </citation>
    <scope>NUCLEOTIDE SEQUENCE</scope>
</reference>
<dbReference type="AlphaFoldDB" id="A0A1W1CF15"/>
<organism evidence="3">
    <name type="scientific">hydrothermal vent metagenome</name>
    <dbReference type="NCBI Taxonomy" id="652676"/>
    <lineage>
        <taxon>unclassified sequences</taxon>
        <taxon>metagenomes</taxon>
        <taxon>ecological metagenomes</taxon>
    </lineage>
</organism>
<evidence type="ECO:0000259" key="2">
    <source>
        <dbReference type="Pfam" id="PF13505"/>
    </source>
</evidence>
<keyword evidence="1" id="KW-0732">Signal</keyword>
<dbReference type="GO" id="GO:0019867">
    <property type="term" value="C:outer membrane"/>
    <property type="evidence" value="ECO:0007669"/>
    <property type="project" value="InterPro"/>
</dbReference>
<evidence type="ECO:0000313" key="3">
    <source>
        <dbReference type="EMBL" id="SFV64283.1"/>
    </source>
</evidence>
<dbReference type="NCBIfam" id="TIGR01414">
    <property type="entry name" value="autotrans_barl"/>
    <property type="match status" value="1"/>
</dbReference>
<dbReference type="Pfam" id="PF13505">
    <property type="entry name" value="OMP_b-brl"/>
    <property type="match status" value="1"/>
</dbReference>
<dbReference type="InterPro" id="IPR011250">
    <property type="entry name" value="OMP/PagP_B-barrel"/>
</dbReference>